<keyword evidence="3" id="KW-1185">Reference proteome</keyword>
<proteinExistence type="predicted"/>
<dbReference type="PANTHER" id="PTHR30543">
    <property type="entry name" value="CHROMATE REDUCTASE"/>
    <property type="match status" value="1"/>
</dbReference>
<comment type="caution">
    <text evidence="2">The sequence shown here is derived from an EMBL/GenBank/DDBJ whole genome shotgun (WGS) entry which is preliminary data.</text>
</comment>
<dbReference type="RefSeq" id="WP_245901130.1">
    <property type="nucleotide sequence ID" value="NZ_QJSX01000017.1"/>
</dbReference>
<dbReference type="GO" id="GO:0016491">
    <property type="term" value="F:oxidoreductase activity"/>
    <property type="evidence" value="ECO:0007669"/>
    <property type="project" value="InterPro"/>
</dbReference>
<evidence type="ECO:0000259" key="1">
    <source>
        <dbReference type="Pfam" id="PF03358"/>
    </source>
</evidence>
<dbReference type="Gene3D" id="3.40.50.360">
    <property type="match status" value="1"/>
</dbReference>
<dbReference type="InterPro" id="IPR050712">
    <property type="entry name" value="NAD(P)H-dep_reductase"/>
</dbReference>
<feature type="domain" description="NADPH-dependent FMN reductase-like" evidence="1">
    <location>
        <begin position="4"/>
        <end position="122"/>
    </location>
</feature>
<dbReference type="GO" id="GO:0005829">
    <property type="term" value="C:cytosol"/>
    <property type="evidence" value="ECO:0007669"/>
    <property type="project" value="TreeGrafter"/>
</dbReference>
<dbReference type="Proteomes" id="UP000248326">
    <property type="component" value="Unassembled WGS sequence"/>
</dbReference>
<dbReference type="AlphaFoldDB" id="A0A318SDM2"/>
<dbReference type="InterPro" id="IPR029039">
    <property type="entry name" value="Flavoprotein-like_sf"/>
</dbReference>
<evidence type="ECO:0000313" key="3">
    <source>
        <dbReference type="Proteomes" id="UP000248326"/>
    </source>
</evidence>
<dbReference type="GO" id="GO:0010181">
    <property type="term" value="F:FMN binding"/>
    <property type="evidence" value="ECO:0007669"/>
    <property type="project" value="TreeGrafter"/>
</dbReference>
<protein>
    <submittedName>
        <fullName evidence="2">NAD(P)H-dependent FMN reductase</fullName>
    </submittedName>
</protein>
<dbReference type="EMBL" id="QJSX01000017">
    <property type="protein sequence ID" value="PYE50498.1"/>
    <property type="molecule type" value="Genomic_DNA"/>
</dbReference>
<evidence type="ECO:0000313" key="2">
    <source>
        <dbReference type="EMBL" id="PYE50498.1"/>
    </source>
</evidence>
<dbReference type="Pfam" id="PF03358">
    <property type="entry name" value="FMN_red"/>
    <property type="match status" value="1"/>
</dbReference>
<organism evidence="2 3">
    <name type="scientific">Deinococcus yavapaiensis KR-236</name>
    <dbReference type="NCBI Taxonomy" id="694435"/>
    <lineage>
        <taxon>Bacteria</taxon>
        <taxon>Thermotogati</taxon>
        <taxon>Deinococcota</taxon>
        <taxon>Deinococci</taxon>
        <taxon>Deinococcales</taxon>
        <taxon>Deinococcaceae</taxon>
        <taxon>Deinococcus</taxon>
    </lineage>
</organism>
<dbReference type="PANTHER" id="PTHR30543:SF21">
    <property type="entry name" value="NAD(P)H-DEPENDENT FMN REDUCTASE LOT6"/>
    <property type="match status" value="1"/>
</dbReference>
<reference evidence="2 3" key="1">
    <citation type="submission" date="2018-06" db="EMBL/GenBank/DDBJ databases">
        <title>Genomic Encyclopedia of Type Strains, Phase IV (KMG-IV): sequencing the most valuable type-strain genomes for metagenomic binning, comparative biology and taxonomic classification.</title>
        <authorList>
            <person name="Goeker M."/>
        </authorList>
    </citation>
    <scope>NUCLEOTIDE SEQUENCE [LARGE SCALE GENOMIC DNA]</scope>
    <source>
        <strain evidence="2 3">DSM 18048</strain>
    </source>
</reference>
<dbReference type="SUPFAM" id="SSF52218">
    <property type="entry name" value="Flavoproteins"/>
    <property type="match status" value="1"/>
</dbReference>
<name>A0A318SDM2_9DEIO</name>
<dbReference type="InterPro" id="IPR005025">
    <property type="entry name" value="FMN_Rdtase-like_dom"/>
</dbReference>
<gene>
    <name evidence="2" type="ORF">DES52_11716</name>
</gene>
<sequence>MTNPKIGIILSSTRDTRFADKPATWFFGHARQRTDLDFELLDLRDFPMPLFNEVASNAWVPSQNEVAIRWQQKLTEFDGFVIIAAEYNHGPTAVLKNALDYAYPEWNKKPVAFVGTAPSARPARSNNCASSRSSFRWCRSERPFTCRVEISSRCCSRKRPSRT</sequence>
<accession>A0A318SDM2</accession>